<accession>A0ABV8PV66</accession>
<dbReference type="Pfam" id="PF15919">
    <property type="entry name" value="HicB_lk_antitox"/>
    <property type="match status" value="1"/>
</dbReference>
<dbReference type="EMBL" id="JBHSDC010000003">
    <property type="protein sequence ID" value="MFC4231053.1"/>
    <property type="molecule type" value="Genomic_DNA"/>
</dbReference>
<name>A0ABV8PV66_9BACT</name>
<dbReference type="InterPro" id="IPR035069">
    <property type="entry name" value="TTHA1013/TTHA0281-like"/>
</dbReference>
<sequence length="69" mass="7553">MTYLVLYEKTETGYSAYVPDLEGCIASGSTKEEVTQLIKEAITFHIEGMQEEGLIIPEPATESALLEVA</sequence>
<evidence type="ECO:0000313" key="3">
    <source>
        <dbReference type="Proteomes" id="UP001595906"/>
    </source>
</evidence>
<gene>
    <name evidence="2" type="ORF">ACFOW1_04070</name>
</gene>
<evidence type="ECO:0000313" key="2">
    <source>
        <dbReference type="EMBL" id="MFC4231053.1"/>
    </source>
</evidence>
<keyword evidence="3" id="KW-1185">Reference proteome</keyword>
<proteinExistence type="predicted"/>
<dbReference type="InterPro" id="IPR051404">
    <property type="entry name" value="TA_system_antitoxin"/>
</dbReference>
<dbReference type="Proteomes" id="UP001595906">
    <property type="component" value="Unassembled WGS sequence"/>
</dbReference>
<feature type="domain" description="HicB-like antitoxin of toxin-antitoxin system" evidence="1">
    <location>
        <begin position="6"/>
        <end position="61"/>
    </location>
</feature>
<reference evidence="3" key="1">
    <citation type="journal article" date="2019" name="Int. J. Syst. Evol. Microbiol.">
        <title>The Global Catalogue of Microorganisms (GCM) 10K type strain sequencing project: providing services to taxonomists for standard genome sequencing and annotation.</title>
        <authorList>
            <consortium name="The Broad Institute Genomics Platform"/>
            <consortium name="The Broad Institute Genome Sequencing Center for Infectious Disease"/>
            <person name="Wu L."/>
            <person name="Ma J."/>
        </authorList>
    </citation>
    <scope>NUCLEOTIDE SEQUENCE [LARGE SCALE GENOMIC DNA]</scope>
    <source>
        <strain evidence="3">CECT 8010</strain>
    </source>
</reference>
<dbReference type="SUPFAM" id="SSF143100">
    <property type="entry name" value="TTHA1013/TTHA0281-like"/>
    <property type="match status" value="1"/>
</dbReference>
<dbReference type="RefSeq" id="WP_379012440.1">
    <property type="nucleotide sequence ID" value="NZ_JBHSDC010000003.1"/>
</dbReference>
<protein>
    <submittedName>
        <fullName evidence="2">Type II toxin-antitoxin system HicB family antitoxin</fullName>
    </submittedName>
</protein>
<dbReference type="PANTHER" id="PTHR34504">
    <property type="entry name" value="ANTITOXIN HICB"/>
    <property type="match status" value="1"/>
</dbReference>
<dbReference type="PANTHER" id="PTHR34504:SF2">
    <property type="entry name" value="UPF0150 PROTEIN SSL0259"/>
    <property type="match status" value="1"/>
</dbReference>
<evidence type="ECO:0000259" key="1">
    <source>
        <dbReference type="Pfam" id="PF15919"/>
    </source>
</evidence>
<dbReference type="Gene3D" id="3.30.160.250">
    <property type="match status" value="1"/>
</dbReference>
<organism evidence="2 3">
    <name type="scientific">Parasediminibacterium paludis</name>
    <dbReference type="NCBI Taxonomy" id="908966"/>
    <lineage>
        <taxon>Bacteria</taxon>
        <taxon>Pseudomonadati</taxon>
        <taxon>Bacteroidota</taxon>
        <taxon>Chitinophagia</taxon>
        <taxon>Chitinophagales</taxon>
        <taxon>Chitinophagaceae</taxon>
        <taxon>Parasediminibacterium</taxon>
    </lineage>
</organism>
<comment type="caution">
    <text evidence="2">The sequence shown here is derived from an EMBL/GenBank/DDBJ whole genome shotgun (WGS) entry which is preliminary data.</text>
</comment>
<dbReference type="InterPro" id="IPR031807">
    <property type="entry name" value="HicB-like"/>
</dbReference>